<comment type="caution">
    <text evidence="1">The sequence shown here is derived from an EMBL/GenBank/DDBJ whole genome shotgun (WGS) entry which is preliminary data.</text>
</comment>
<gene>
    <name evidence="1" type="ORF">ABHN84_19895</name>
</gene>
<proteinExistence type="predicted"/>
<sequence>MFEAFNISSEHWDGKSSWAAVSLDGLFIIEGSVDGNRILKVNGIVDSKSNVNIGLRKSCRHLICEIVDGEKRIEFTQYRASQVTATHKKLNFMLYVHPTGKKWAIAENHTKVVVMFKNDQTLGRWVLYENNLIDLTSEAGIAERIRVINSKEGKGYNLDGLINYSGVIKQ</sequence>
<keyword evidence="2" id="KW-1185">Reference proteome</keyword>
<name>A0ABV0FUL6_9GAMM</name>
<dbReference type="Proteomes" id="UP001477278">
    <property type="component" value="Unassembled WGS sequence"/>
</dbReference>
<dbReference type="EMBL" id="JBDPZN010000016">
    <property type="protein sequence ID" value="MEO3684528.1"/>
    <property type="molecule type" value="Genomic_DNA"/>
</dbReference>
<protein>
    <submittedName>
        <fullName evidence="1">Uncharacterized protein</fullName>
    </submittedName>
</protein>
<evidence type="ECO:0000313" key="1">
    <source>
        <dbReference type="EMBL" id="MEO3684528.1"/>
    </source>
</evidence>
<accession>A0ABV0FUL6</accession>
<evidence type="ECO:0000313" key="2">
    <source>
        <dbReference type="Proteomes" id="UP001477278"/>
    </source>
</evidence>
<organism evidence="1 2">
    <name type="scientific">Shewanella vesiculosa</name>
    <dbReference type="NCBI Taxonomy" id="518738"/>
    <lineage>
        <taxon>Bacteria</taxon>
        <taxon>Pseudomonadati</taxon>
        <taxon>Pseudomonadota</taxon>
        <taxon>Gammaproteobacteria</taxon>
        <taxon>Alteromonadales</taxon>
        <taxon>Shewanellaceae</taxon>
        <taxon>Shewanella</taxon>
    </lineage>
</organism>
<reference evidence="1 2" key="1">
    <citation type="submission" date="2024-05" db="EMBL/GenBank/DDBJ databases">
        <title>Genome sequencing of Marine Estuary Bacteria, Shewanella vesiculosa and S. baltica, and Pseudomonas syringae.</title>
        <authorList>
            <person name="Gurung A."/>
            <person name="Maclea K.S."/>
        </authorList>
    </citation>
    <scope>NUCLEOTIDE SEQUENCE [LARGE SCALE GENOMIC DNA]</scope>
    <source>
        <strain evidence="1 2">1A</strain>
    </source>
</reference>
<dbReference type="RefSeq" id="WP_182742172.1">
    <property type="nucleotide sequence ID" value="NZ_JBDPZN010000016.1"/>
</dbReference>